<evidence type="ECO:0000313" key="2">
    <source>
        <dbReference type="Proteomes" id="UP001241571"/>
    </source>
</evidence>
<dbReference type="AlphaFoldDB" id="A0ABD4ZTB6"/>
<reference evidence="1 2" key="1">
    <citation type="submission" date="2023-06" db="EMBL/GenBank/DDBJ databases">
        <title>Acute promotion of culturable opportunistic pathogens and persistent increase of antibiotic resistance following antibiotic exposure in mouse gut microbiota.</title>
        <authorList>
            <person name="Li L."/>
            <person name="Wang B."/>
            <person name="Sun Y."/>
            <person name="Wang M."/>
            <person name="Xu H."/>
        </authorList>
    </citation>
    <scope>NUCLEOTIDE SEQUENCE [LARGE SCALE GENOMIC DNA]</scope>
    <source>
        <strain evidence="1 2">CRI2_2</strain>
    </source>
</reference>
<dbReference type="EMBL" id="JASUBT010000005">
    <property type="protein sequence ID" value="MDL4935950.1"/>
    <property type="molecule type" value="Genomic_DNA"/>
</dbReference>
<proteinExistence type="predicted"/>
<evidence type="ECO:0000313" key="1">
    <source>
        <dbReference type="EMBL" id="MDL4935950.1"/>
    </source>
</evidence>
<name>A0ABD4ZTB6_ENTGA</name>
<gene>
    <name evidence="1" type="ORF">QRX88_09510</name>
</gene>
<comment type="caution">
    <text evidence="1">The sequence shown here is derived from an EMBL/GenBank/DDBJ whole genome shotgun (WGS) entry which is preliminary data.</text>
</comment>
<protein>
    <submittedName>
        <fullName evidence="1">Uncharacterized protein</fullName>
    </submittedName>
</protein>
<dbReference type="Proteomes" id="UP001241571">
    <property type="component" value="Unassembled WGS sequence"/>
</dbReference>
<accession>A0ABD4ZTB6</accession>
<dbReference type="RefSeq" id="WP_146035408.1">
    <property type="nucleotide sequence ID" value="NZ_JASUBC010000002.1"/>
</dbReference>
<sequence>MKWILKKSLRNISLNSFRFDLSRKLDSKLEDNKIKEILDPEQKIDIKNKMRNGGEIFLTAPDRDRVITISDNFLTSVKIPKVKFTNLVNLKNVPKSTIKTLEKIINDISYICQNNSAVSFSQTNTGTLRTVLKAYGLDEPLDETNETIFKVEGISFYEQGQKENPFRIYMKIDGFNEKRTNYRLLFCDIYHLCLISGHKGLNADQVRNRTYLMYCYTCKNHLRELLEI</sequence>
<organism evidence="1 2">
    <name type="scientific">Enterococcus gallinarum</name>
    <dbReference type="NCBI Taxonomy" id="1353"/>
    <lineage>
        <taxon>Bacteria</taxon>
        <taxon>Bacillati</taxon>
        <taxon>Bacillota</taxon>
        <taxon>Bacilli</taxon>
        <taxon>Lactobacillales</taxon>
        <taxon>Enterococcaceae</taxon>
        <taxon>Enterococcus</taxon>
    </lineage>
</organism>